<keyword evidence="3 7" id="KW-0862">Zinc</keyword>
<evidence type="ECO:0000313" key="9">
    <source>
        <dbReference type="EMBL" id="SET35020.1"/>
    </source>
</evidence>
<keyword evidence="6" id="KW-0804">Transcription</keyword>
<keyword evidence="4" id="KW-0805">Transcription regulation</keyword>
<dbReference type="EMBL" id="FOIM01000005">
    <property type="protein sequence ID" value="SET35020.1"/>
    <property type="molecule type" value="Genomic_DNA"/>
</dbReference>
<dbReference type="PANTHER" id="PTHR33202:SF7">
    <property type="entry name" value="FERRIC UPTAKE REGULATION PROTEIN"/>
    <property type="match status" value="1"/>
</dbReference>
<feature type="binding site" evidence="7">
    <location>
        <position position="90"/>
    </location>
    <ligand>
        <name>Zn(2+)</name>
        <dbReference type="ChEBI" id="CHEBI:29105"/>
    </ligand>
</feature>
<gene>
    <name evidence="9" type="ORF">SAMN05216313_10513</name>
</gene>
<feature type="binding site" evidence="7">
    <location>
        <position position="93"/>
    </location>
    <ligand>
        <name>Zn(2+)</name>
        <dbReference type="ChEBI" id="CHEBI:29105"/>
    </ligand>
</feature>
<keyword evidence="10" id="KW-1185">Reference proteome</keyword>
<dbReference type="Pfam" id="PF01475">
    <property type="entry name" value="FUR"/>
    <property type="match status" value="1"/>
</dbReference>
<dbReference type="Gene3D" id="3.30.1490.190">
    <property type="match status" value="1"/>
</dbReference>
<evidence type="ECO:0000256" key="7">
    <source>
        <dbReference type="PIRSR" id="PIRSR602481-1"/>
    </source>
</evidence>
<comment type="similarity">
    <text evidence="1">Belongs to the Fur family.</text>
</comment>
<feature type="binding site" evidence="7">
    <location>
        <position position="130"/>
    </location>
    <ligand>
        <name>Zn(2+)</name>
        <dbReference type="ChEBI" id="CHEBI:29105"/>
    </ligand>
</feature>
<dbReference type="InterPro" id="IPR043135">
    <property type="entry name" value="Fur_C"/>
</dbReference>
<keyword evidence="5" id="KW-0238">DNA-binding</keyword>
<dbReference type="InterPro" id="IPR036388">
    <property type="entry name" value="WH-like_DNA-bd_sf"/>
</dbReference>
<dbReference type="CDD" id="cd07153">
    <property type="entry name" value="Fur_like"/>
    <property type="match status" value="1"/>
</dbReference>
<proteinExistence type="inferred from homology"/>
<dbReference type="GO" id="GO:0045892">
    <property type="term" value="P:negative regulation of DNA-templated transcription"/>
    <property type="evidence" value="ECO:0007669"/>
    <property type="project" value="TreeGrafter"/>
</dbReference>
<feature type="binding site" evidence="8">
    <location>
        <position position="83"/>
    </location>
    <ligand>
        <name>Fe cation</name>
        <dbReference type="ChEBI" id="CHEBI:24875"/>
    </ligand>
</feature>
<keyword evidence="2" id="KW-0678">Repressor</keyword>
<dbReference type="Proteomes" id="UP000198508">
    <property type="component" value="Unassembled WGS sequence"/>
</dbReference>
<dbReference type="InterPro" id="IPR002481">
    <property type="entry name" value="FUR"/>
</dbReference>
<name>A0A1I0DR05_9FIRM</name>
<sequence>MSERGRYKTKQQDLILECLKKQKWRFLTVSQFMDCLREKGVVVGQTTVYRVLERMVDDGKMMKLPMEDGTKVRYCFAGEEDWDKLGKLVCMGCGRLIPLECSKMADFLEHIYKEHGFELDQKHTILYGYCECCNNKRSVPKIGL</sequence>
<evidence type="ECO:0000313" key="10">
    <source>
        <dbReference type="Proteomes" id="UP000198508"/>
    </source>
</evidence>
<dbReference type="GO" id="GO:0008270">
    <property type="term" value="F:zinc ion binding"/>
    <property type="evidence" value="ECO:0007669"/>
    <property type="project" value="TreeGrafter"/>
</dbReference>
<accession>A0A1I0DR05</accession>
<evidence type="ECO:0000256" key="8">
    <source>
        <dbReference type="PIRSR" id="PIRSR602481-2"/>
    </source>
</evidence>
<evidence type="ECO:0000256" key="2">
    <source>
        <dbReference type="ARBA" id="ARBA00022491"/>
    </source>
</evidence>
<protein>
    <submittedName>
        <fullName evidence="9">Fur family transcriptional regulator, ferric uptake regulator</fullName>
    </submittedName>
</protein>
<keyword evidence="8" id="KW-0408">Iron</keyword>
<dbReference type="GO" id="GO:1900376">
    <property type="term" value="P:regulation of secondary metabolite biosynthetic process"/>
    <property type="evidence" value="ECO:0007669"/>
    <property type="project" value="TreeGrafter"/>
</dbReference>
<dbReference type="AlphaFoldDB" id="A0A1I0DR05"/>
<evidence type="ECO:0000256" key="3">
    <source>
        <dbReference type="ARBA" id="ARBA00022833"/>
    </source>
</evidence>
<evidence type="ECO:0000256" key="5">
    <source>
        <dbReference type="ARBA" id="ARBA00023125"/>
    </source>
</evidence>
<reference evidence="10" key="1">
    <citation type="submission" date="2016-10" db="EMBL/GenBank/DDBJ databases">
        <authorList>
            <person name="Varghese N."/>
            <person name="Submissions S."/>
        </authorList>
    </citation>
    <scope>NUCLEOTIDE SEQUENCE [LARGE SCALE GENOMIC DNA]</scope>
    <source>
        <strain evidence="10">NLAE-zl-G277</strain>
    </source>
</reference>
<organism evidence="9 10">
    <name type="scientific">Enterocloster lavalensis</name>
    <dbReference type="NCBI Taxonomy" id="460384"/>
    <lineage>
        <taxon>Bacteria</taxon>
        <taxon>Bacillati</taxon>
        <taxon>Bacillota</taxon>
        <taxon>Clostridia</taxon>
        <taxon>Lachnospirales</taxon>
        <taxon>Lachnospiraceae</taxon>
        <taxon>Enterocloster</taxon>
    </lineage>
</organism>
<dbReference type="RefSeq" id="WP_002565717.1">
    <property type="nucleotide sequence ID" value="NZ_FOIM01000005.1"/>
</dbReference>
<keyword evidence="7" id="KW-0479">Metal-binding</keyword>
<comment type="cofactor">
    <cofactor evidence="7">
        <name>Zn(2+)</name>
        <dbReference type="ChEBI" id="CHEBI:29105"/>
    </cofactor>
    <text evidence="7">Binds 1 zinc ion per subunit.</text>
</comment>
<evidence type="ECO:0000256" key="4">
    <source>
        <dbReference type="ARBA" id="ARBA00023015"/>
    </source>
</evidence>
<dbReference type="GO" id="GO:0003700">
    <property type="term" value="F:DNA-binding transcription factor activity"/>
    <property type="evidence" value="ECO:0007669"/>
    <property type="project" value="InterPro"/>
</dbReference>
<evidence type="ECO:0000256" key="6">
    <source>
        <dbReference type="ARBA" id="ARBA00023163"/>
    </source>
</evidence>
<evidence type="ECO:0000256" key="1">
    <source>
        <dbReference type="ARBA" id="ARBA00007957"/>
    </source>
</evidence>
<dbReference type="Gene3D" id="1.10.10.10">
    <property type="entry name" value="Winged helix-like DNA-binding domain superfamily/Winged helix DNA-binding domain"/>
    <property type="match status" value="1"/>
</dbReference>
<dbReference type="InterPro" id="IPR036390">
    <property type="entry name" value="WH_DNA-bd_sf"/>
</dbReference>
<comment type="cofactor">
    <cofactor evidence="8">
        <name>Mn(2+)</name>
        <dbReference type="ChEBI" id="CHEBI:29035"/>
    </cofactor>
    <cofactor evidence="8">
        <name>Fe(2+)</name>
        <dbReference type="ChEBI" id="CHEBI:29033"/>
    </cofactor>
    <text evidence="8">Binds 1 Mn(2+) or Fe(2+) ion per subunit.</text>
</comment>
<feature type="binding site" evidence="7">
    <location>
        <position position="133"/>
    </location>
    <ligand>
        <name>Zn(2+)</name>
        <dbReference type="ChEBI" id="CHEBI:29105"/>
    </ligand>
</feature>
<dbReference type="STRING" id="460384.SAMN05216313_10513"/>
<dbReference type="SUPFAM" id="SSF46785">
    <property type="entry name" value="Winged helix' DNA-binding domain"/>
    <property type="match status" value="1"/>
</dbReference>
<dbReference type="GO" id="GO:0000976">
    <property type="term" value="F:transcription cis-regulatory region binding"/>
    <property type="evidence" value="ECO:0007669"/>
    <property type="project" value="TreeGrafter"/>
</dbReference>
<dbReference type="PANTHER" id="PTHR33202">
    <property type="entry name" value="ZINC UPTAKE REGULATION PROTEIN"/>
    <property type="match status" value="1"/>
</dbReference>